<keyword evidence="2" id="KW-0805">Transcription regulation</keyword>
<protein>
    <submittedName>
        <fullName evidence="6">LysR family transcriptional regulator</fullName>
    </submittedName>
</protein>
<sequence>MELRLLRSFIAVAETRNFGAAARALMTTQPALTKQIQVLERQTGNTLFTRGRHGASLTAAGEALLADSTDLVRRADALALRMERVAMGAEGVLNVGFGMSTIDVAPRSVAAFRECHPAVDIRLEDMSSSVQFAAIREGSVHVGFVRLPAPPEMGTRVIRRDQLALAVPSGEAIPEPDRSSLRECLQDRPLIRLLKDRGPGLAAQTNELFTDLGCSPTVMYETSDLLTVLALVAAGAGWSLVPASASAIVPEGVQLIPIDLESAVWSVGTAWLLKSQSPLVPLFLQSVETNVKG</sequence>
<dbReference type="PROSITE" id="PS50931">
    <property type="entry name" value="HTH_LYSR"/>
    <property type="match status" value="1"/>
</dbReference>
<gene>
    <name evidence="6" type="ORF">CVS27_11625</name>
</gene>
<dbReference type="InterPro" id="IPR005119">
    <property type="entry name" value="LysR_subst-bd"/>
</dbReference>
<evidence type="ECO:0000313" key="6">
    <source>
        <dbReference type="EMBL" id="POH73170.1"/>
    </source>
</evidence>
<keyword evidence="7" id="KW-1185">Reference proteome</keyword>
<dbReference type="AlphaFoldDB" id="A0A2S3ZVC5"/>
<reference evidence="6 7" key="1">
    <citation type="submission" date="2018-01" db="EMBL/GenBank/DDBJ databases">
        <title>Arthrobacter sp. nov., from glaciers in China.</title>
        <authorList>
            <person name="Liu Q."/>
            <person name="Xin Y.-H."/>
        </authorList>
    </citation>
    <scope>NUCLEOTIDE SEQUENCE [LARGE SCALE GENOMIC DNA]</scope>
    <source>
        <strain evidence="6 7">HLT2-12-2</strain>
    </source>
</reference>
<accession>A0A2S3ZVC5</accession>
<dbReference type="InterPro" id="IPR000847">
    <property type="entry name" value="LysR_HTH_N"/>
</dbReference>
<dbReference type="Gene3D" id="3.40.190.10">
    <property type="entry name" value="Periplasmic binding protein-like II"/>
    <property type="match status" value="2"/>
</dbReference>
<dbReference type="PRINTS" id="PR00039">
    <property type="entry name" value="HTHLYSR"/>
</dbReference>
<organism evidence="6 7">
    <name type="scientific">Arthrobacter glacialis</name>
    <dbReference type="NCBI Taxonomy" id="1664"/>
    <lineage>
        <taxon>Bacteria</taxon>
        <taxon>Bacillati</taxon>
        <taxon>Actinomycetota</taxon>
        <taxon>Actinomycetes</taxon>
        <taxon>Micrococcales</taxon>
        <taxon>Micrococcaceae</taxon>
        <taxon>Arthrobacter</taxon>
    </lineage>
</organism>
<dbReference type="CDD" id="cd08414">
    <property type="entry name" value="PBP2_LTTR_aromatics_like"/>
    <property type="match status" value="1"/>
</dbReference>
<dbReference type="Gene3D" id="1.10.10.10">
    <property type="entry name" value="Winged helix-like DNA-binding domain superfamily/Winged helix DNA-binding domain"/>
    <property type="match status" value="1"/>
</dbReference>
<comment type="similarity">
    <text evidence="1">Belongs to the LysR transcriptional regulatory family.</text>
</comment>
<dbReference type="SUPFAM" id="SSF53850">
    <property type="entry name" value="Periplasmic binding protein-like II"/>
    <property type="match status" value="1"/>
</dbReference>
<evidence type="ECO:0000256" key="3">
    <source>
        <dbReference type="ARBA" id="ARBA00023125"/>
    </source>
</evidence>
<dbReference type="GO" id="GO:0003700">
    <property type="term" value="F:DNA-binding transcription factor activity"/>
    <property type="evidence" value="ECO:0007669"/>
    <property type="project" value="InterPro"/>
</dbReference>
<dbReference type="Pfam" id="PF03466">
    <property type="entry name" value="LysR_substrate"/>
    <property type="match status" value="1"/>
</dbReference>
<feature type="domain" description="HTH lysR-type" evidence="5">
    <location>
        <begin position="1"/>
        <end position="58"/>
    </location>
</feature>
<name>A0A2S3ZVC5_ARTGL</name>
<dbReference type="InterPro" id="IPR036388">
    <property type="entry name" value="WH-like_DNA-bd_sf"/>
</dbReference>
<dbReference type="GO" id="GO:0003677">
    <property type="term" value="F:DNA binding"/>
    <property type="evidence" value="ECO:0007669"/>
    <property type="project" value="UniProtKB-KW"/>
</dbReference>
<keyword evidence="3" id="KW-0238">DNA-binding</keyword>
<dbReference type="Proteomes" id="UP000237061">
    <property type="component" value="Unassembled WGS sequence"/>
</dbReference>
<evidence type="ECO:0000259" key="5">
    <source>
        <dbReference type="PROSITE" id="PS50931"/>
    </source>
</evidence>
<evidence type="ECO:0000256" key="2">
    <source>
        <dbReference type="ARBA" id="ARBA00023015"/>
    </source>
</evidence>
<dbReference type="Pfam" id="PF00126">
    <property type="entry name" value="HTH_1"/>
    <property type="match status" value="1"/>
</dbReference>
<keyword evidence="4" id="KW-0804">Transcription</keyword>
<dbReference type="GO" id="GO:0032993">
    <property type="term" value="C:protein-DNA complex"/>
    <property type="evidence" value="ECO:0007669"/>
    <property type="project" value="TreeGrafter"/>
</dbReference>
<dbReference type="FunFam" id="1.10.10.10:FF:000001">
    <property type="entry name" value="LysR family transcriptional regulator"/>
    <property type="match status" value="1"/>
</dbReference>
<dbReference type="SUPFAM" id="SSF46785">
    <property type="entry name" value="Winged helix' DNA-binding domain"/>
    <property type="match status" value="1"/>
</dbReference>
<evidence type="ECO:0000256" key="1">
    <source>
        <dbReference type="ARBA" id="ARBA00009437"/>
    </source>
</evidence>
<dbReference type="PANTHER" id="PTHR30346:SF17">
    <property type="entry name" value="LYSR FAMILY TRANSCRIPTIONAL REGULATOR"/>
    <property type="match status" value="1"/>
</dbReference>
<dbReference type="OrthoDB" id="3181812at2"/>
<dbReference type="RefSeq" id="WP_103465915.1">
    <property type="nucleotide sequence ID" value="NZ_PPXB01000024.1"/>
</dbReference>
<evidence type="ECO:0000313" key="7">
    <source>
        <dbReference type="Proteomes" id="UP000237061"/>
    </source>
</evidence>
<dbReference type="PANTHER" id="PTHR30346">
    <property type="entry name" value="TRANSCRIPTIONAL DUAL REGULATOR HCAR-RELATED"/>
    <property type="match status" value="1"/>
</dbReference>
<comment type="caution">
    <text evidence="6">The sequence shown here is derived from an EMBL/GenBank/DDBJ whole genome shotgun (WGS) entry which is preliminary data.</text>
</comment>
<evidence type="ECO:0000256" key="4">
    <source>
        <dbReference type="ARBA" id="ARBA00023163"/>
    </source>
</evidence>
<proteinExistence type="inferred from homology"/>
<dbReference type="InterPro" id="IPR036390">
    <property type="entry name" value="WH_DNA-bd_sf"/>
</dbReference>
<dbReference type="EMBL" id="PPXC01000008">
    <property type="protein sequence ID" value="POH73170.1"/>
    <property type="molecule type" value="Genomic_DNA"/>
</dbReference>